<accession>A0ABR7C7M7</accession>
<organism evidence="2 3">
    <name type="scientific">Bacteroides difficilis</name>
    <dbReference type="NCBI Taxonomy" id="2763021"/>
    <lineage>
        <taxon>Bacteria</taxon>
        <taxon>Pseudomonadati</taxon>
        <taxon>Bacteroidota</taxon>
        <taxon>Bacteroidia</taxon>
        <taxon>Bacteroidales</taxon>
        <taxon>Bacteroidaceae</taxon>
        <taxon>Bacteroides</taxon>
    </lineage>
</organism>
<evidence type="ECO:0000259" key="1">
    <source>
        <dbReference type="Pfam" id="PF18329"/>
    </source>
</evidence>
<gene>
    <name evidence="2" type="ORF">H8S67_03865</name>
</gene>
<dbReference type="InterPro" id="IPR013783">
    <property type="entry name" value="Ig-like_fold"/>
</dbReference>
<reference evidence="2 3" key="1">
    <citation type="submission" date="2020-08" db="EMBL/GenBank/DDBJ databases">
        <title>Genome public.</title>
        <authorList>
            <person name="Liu C."/>
            <person name="Sun Q."/>
        </authorList>
    </citation>
    <scope>NUCLEOTIDE SEQUENCE [LARGE SCALE GENOMIC DNA]</scope>
    <source>
        <strain evidence="2 3">M27</strain>
    </source>
</reference>
<dbReference type="RefSeq" id="WP_186966460.1">
    <property type="nucleotide sequence ID" value="NZ_CP182814.1"/>
</dbReference>
<keyword evidence="3" id="KW-1185">Reference proteome</keyword>
<feature type="domain" description="Surface glycan-binding protein B xyloglucan binding" evidence="1">
    <location>
        <begin position="310"/>
        <end position="446"/>
    </location>
</feature>
<dbReference type="InterPro" id="IPR040475">
    <property type="entry name" value="SGBP_B_XBD"/>
</dbReference>
<evidence type="ECO:0000313" key="3">
    <source>
        <dbReference type="Proteomes" id="UP000600600"/>
    </source>
</evidence>
<name>A0ABR7C7M7_9BACE</name>
<proteinExistence type="predicted"/>
<evidence type="ECO:0000313" key="2">
    <source>
        <dbReference type="EMBL" id="MBC5603806.1"/>
    </source>
</evidence>
<protein>
    <recommendedName>
        <fullName evidence="1">Surface glycan-binding protein B xyloglucan binding domain-containing protein</fullName>
    </recommendedName>
</protein>
<dbReference type="PROSITE" id="PS51257">
    <property type="entry name" value="PROKAR_LIPOPROTEIN"/>
    <property type="match status" value="1"/>
</dbReference>
<dbReference type="EMBL" id="JACOOE010000001">
    <property type="protein sequence ID" value="MBC5603806.1"/>
    <property type="molecule type" value="Genomic_DNA"/>
</dbReference>
<dbReference type="Pfam" id="PF18329">
    <property type="entry name" value="SGBP_B_XBD"/>
    <property type="match status" value="1"/>
</dbReference>
<comment type="caution">
    <text evidence="2">The sequence shown here is derived from an EMBL/GenBank/DDBJ whole genome shotgun (WGS) entry which is preliminary data.</text>
</comment>
<sequence>MKKTNNILWNFLLTGMLLFPLLGVYSCSDDDDDVRIYSVWSNMLGEEAKQITSVYTGNWIRLDGCGFSGLRAIYCNGMRVTEYNATYMDDAHLTFRVPSGVPIANEVEDESLRNTIKVITSHGEGIYRNFIFKDINKMPGITDVSFTLPESGDFITIIGKYLNGATAVYFPGNDGNEVAVPFIEGGEDMTVTEDGTRIRVKVPQGVGERSGSIRVELADMGENYYTPNYMFYDKAMFVHDYDGTTALDYGLNESLNSPKNCKYYPISSITIPSLPEGARDYIFCMPETPATLPIATGNDDTFGFFRFSTGKQLAYLVEHSNGEFARETDARKVALQADIYINQPWSTGVVAWRMDKGGSKGNGASAWNVAAWANNKPYDFAGGWKTVTFPIHTKYSILGEAIDAWSGSKVHSLFAFLNYNILNDANLTNIKQVDNFQLFVTNLRLVPYETPGE</sequence>
<dbReference type="Gene3D" id="2.60.40.10">
    <property type="entry name" value="Immunoglobulins"/>
    <property type="match status" value="2"/>
</dbReference>
<dbReference type="Proteomes" id="UP000600600">
    <property type="component" value="Unassembled WGS sequence"/>
</dbReference>